<feature type="signal peptide" evidence="1">
    <location>
        <begin position="1"/>
        <end position="21"/>
    </location>
</feature>
<feature type="chain" id="PRO_5045788405" evidence="1">
    <location>
        <begin position="22"/>
        <end position="77"/>
    </location>
</feature>
<sequence>MVDVSYRSMLNLLLLHLNLLGDQYRSMFCCCVNRCFSSGLMGNLENSCFFHGKATILNDLFFSVVLIIPSFFEGVAF</sequence>
<name>A0ABQ7BS72_BRACR</name>
<reference evidence="2 3" key="1">
    <citation type="journal article" date="2020" name="BMC Genomics">
        <title>Intraspecific diversification of the crop wild relative Brassica cretica Lam. using demographic model selection.</title>
        <authorList>
            <person name="Kioukis A."/>
            <person name="Michalopoulou V.A."/>
            <person name="Briers L."/>
            <person name="Pirintsos S."/>
            <person name="Studholme D.J."/>
            <person name="Pavlidis P."/>
            <person name="Sarris P.F."/>
        </authorList>
    </citation>
    <scope>NUCLEOTIDE SEQUENCE [LARGE SCALE GENOMIC DNA]</scope>
    <source>
        <strain evidence="3">cv. PFS-1207/04</strain>
    </source>
</reference>
<dbReference type="EMBL" id="QGKV02000832">
    <property type="protein sequence ID" value="KAF3542314.1"/>
    <property type="molecule type" value="Genomic_DNA"/>
</dbReference>
<gene>
    <name evidence="2" type="ORF">DY000_02004559</name>
</gene>
<dbReference type="Proteomes" id="UP000266723">
    <property type="component" value="Unassembled WGS sequence"/>
</dbReference>
<accession>A0ABQ7BS72</accession>
<evidence type="ECO:0000256" key="1">
    <source>
        <dbReference type="SAM" id="SignalP"/>
    </source>
</evidence>
<organism evidence="2 3">
    <name type="scientific">Brassica cretica</name>
    <name type="common">Mustard</name>
    <dbReference type="NCBI Taxonomy" id="69181"/>
    <lineage>
        <taxon>Eukaryota</taxon>
        <taxon>Viridiplantae</taxon>
        <taxon>Streptophyta</taxon>
        <taxon>Embryophyta</taxon>
        <taxon>Tracheophyta</taxon>
        <taxon>Spermatophyta</taxon>
        <taxon>Magnoliopsida</taxon>
        <taxon>eudicotyledons</taxon>
        <taxon>Gunneridae</taxon>
        <taxon>Pentapetalae</taxon>
        <taxon>rosids</taxon>
        <taxon>malvids</taxon>
        <taxon>Brassicales</taxon>
        <taxon>Brassicaceae</taxon>
        <taxon>Brassiceae</taxon>
        <taxon>Brassica</taxon>
    </lineage>
</organism>
<protein>
    <submittedName>
        <fullName evidence="2">Uncharacterized protein</fullName>
    </submittedName>
</protein>
<proteinExistence type="predicted"/>
<keyword evidence="1" id="KW-0732">Signal</keyword>
<keyword evidence="3" id="KW-1185">Reference proteome</keyword>
<evidence type="ECO:0000313" key="2">
    <source>
        <dbReference type="EMBL" id="KAF3542314.1"/>
    </source>
</evidence>
<comment type="caution">
    <text evidence="2">The sequence shown here is derived from an EMBL/GenBank/DDBJ whole genome shotgun (WGS) entry which is preliminary data.</text>
</comment>
<evidence type="ECO:0000313" key="3">
    <source>
        <dbReference type="Proteomes" id="UP000266723"/>
    </source>
</evidence>